<accession>A0A5C3L6C8</accession>
<gene>
    <name evidence="1" type="ORF">FA15DRAFT_665015</name>
</gene>
<organism evidence="1 2">
    <name type="scientific">Coprinopsis marcescibilis</name>
    <name type="common">Agaric fungus</name>
    <name type="synonym">Psathyrella marcescibilis</name>
    <dbReference type="NCBI Taxonomy" id="230819"/>
    <lineage>
        <taxon>Eukaryota</taxon>
        <taxon>Fungi</taxon>
        <taxon>Dikarya</taxon>
        <taxon>Basidiomycota</taxon>
        <taxon>Agaricomycotina</taxon>
        <taxon>Agaricomycetes</taxon>
        <taxon>Agaricomycetidae</taxon>
        <taxon>Agaricales</taxon>
        <taxon>Agaricineae</taxon>
        <taxon>Psathyrellaceae</taxon>
        <taxon>Coprinopsis</taxon>
    </lineage>
</organism>
<proteinExistence type="predicted"/>
<protein>
    <submittedName>
        <fullName evidence="1">Uncharacterized protein</fullName>
    </submittedName>
</protein>
<dbReference type="AlphaFoldDB" id="A0A5C3L6C8"/>
<name>A0A5C3L6C8_COPMA</name>
<dbReference type="EMBL" id="ML210154">
    <property type="protein sequence ID" value="TFK28584.1"/>
    <property type="molecule type" value="Genomic_DNA"/>
</dbReference>
<dbReference type="Proteomes" id="UP000307440">
    <property type="component" value="Unassembled WGS sequence"/>
</dbReference>
<evidence type="ECO:0000313" key="2">
    <source>
        <dbReference type="Proteomes" id="UP000307440"/>
    </source>
</evidence>
<keyword evidence="2" id="KW-1185">Reference proteome</keyword>
<sequence>MNLLPSIGHSFTSENGSKRLRHAYTQYAGTVAPTLYDVGNPGDIFIVLSSIGSLTFPVAVYTRGTHCWTQWLNHNARPHHPDSRFQDRVLGISKPGTARRVFSWLPNRHDSHLGEYSSIEEEARDVLASVYLSSANATGHASNLPGSSNPVRQQVYTFRHLRPQDFDRADNRAQIDQEFVALTPVPNAPSWDNR</sequence>
<reference evidence="1 2" key="1">
    <citation type="journal article" date="2019" name="Nat. Ecol. Evol.">
        <title>Megaphylogeny resolves global patterns of mushroom evolution.</title>
        <authorList>
            <person name="Varga T."/>
            <person name="Krizsan K."/>
            <person name="Foldi C."/>
            <person name="Dima B."/>
            <person name="Sanchez-Garcia M."/>
            <person name="Sanchez-Ramirez S."/>
            <person name="Szollosi G.J."/>
            <person name="Szarkandi J.G."/>
            <person name="Papp V."/>
            <person name="Albert L."/>
            <person name="Andreopoulos W."/>
            <person name="Angelini C."/>
            <person name="Antonin V."/>
            <person name="Barry K.W."/>
            <person name="Bougher N.L."/>
            <person name="Buchanan P."/>
            <person name="Buyck B."/>
            <person name="Bense V."/>
            <person name="Catcheside P."/>
            <person name="Chovatia M."/>
            <person name="Cooper J."/>
            <person name="Damon W."/>
            <person name="Desjardin D."/>
            <person name="Finy P."/>
            <person name="Geml J."/>
            <person name="Haridas S."/>
            <person name="Hughes K."/>
            <person name="Justo A."/>
            <person name="Karasinski D."/>
            <person name="Kautmanova I."/>
            <person name="Kiss B."/>
            <person name="Kocsube S."/>
            <person name="Kotiranta H."/>
            <person name="LaButti K.M."/>
            <person name="Lechner B.E."/>
            <person name="Liimatainen K."/>
            <person name="Lipzen A."/>
            <person name="Lukacs Z."/>
            <person name="Mihaltcheva S."/>
            <person name="Morgado L.N."/>
            <person name="Niskanen T."/>
            <person name="Noordeloos M.E."/>
            <person name="Ohm R.A."/>
            <person name="Ortiz-Santana B."/>
            <person name="Ovrebo C."/>
            <person name="Racz N."/>
            <person name="Riley R."/>
            <person name="Savchenko A."/>
            <person name="Shiryaev A."/>
            <person name="Soop K."/>
            <person name="Spirin V."/>
            <person name="Szebenyi C."/>
            <person name="Tomsovsky M."/>
            <person name="Tulloss R.E."/>
            <person name="Uehling J."/>
            <person name="Grigoriev I.V."/>
            <person name="Vagvolgyi C."/>
            <person name="Papp T."/>
            <person name="Martin F.M."/>
            <person name="Miettinen O."/>
            <person name="Hibbett D.S."/>
            <person name="Nagy L.G."/>
        </authorList>
    </citation>
    <scope>NUCLEOTIDE SEQUENCE [LARGE SCALE GENOMIC DNA]</scope>
    <source>
        <strain evidence="1 2">CBS 121175</strain>
    </source>
</reference>
<evidence type="ECO:0000313" key="1">
    <source>
        <dbReference type="EMBL" id="TFK28584.1"/>
    </source>
</evidence>